<sequence>MRQLGCPCNQPLSYFNINLSQDLSLGLLTYSFNFLPNDQRSSALGLLLRKWCITKSVDEEQRLGPLLWSFEFCTWAISRIYQPYISTNHTYSLLPRSNSQNPIQSLSVPFD</sequence>
<reference evidence="1 2" key="1">
    <citation type="journal article" date="2013" name="Nat. Commun.">
        <title>The evolution and pathogenic mechanisms of the rice sheath blight pathogen.</title>
        <authorList>
            <person name="Zheng A."/>
            <person name="Lin R."/>
            <person name="Xu L."/>
            <person name="Qin P."/>
            <person name="Tang C."/>
            <person name="Ai P."/>
            <person name="Zhang D."/>
            <person name="Liu Y."/>
            <person name="Sun Z."/>
            <person name="Feng H."/>
            <person name="Wang Y."/>
            <person name="Chen Y."/>
            <person name="Liang X."/>
            <person name="Fu R."/>
            <person name="Li Q."/>
            <person name="Zhang J."/>
            <person name="Yu X."/>
            <person name="Xie Z."/>
            <person name="Ding L."/>
            <person name="Guan P."/>
            <person name="Tang J."/>
            <person name="Liang Y."/>
            <person name="Wang S."/>
            <person name="Deng Q."/>
            <person name="Li S."/>
            <person name="Zhu J."/>
            <person name="Wang L."/>
            <person name="Liu H."/>
            <person name="Li P."/>
        </authorList>
    </citation>
    <scope>NUCLEOTIDE SEQUENCE [LARGE SCALE GENOMIC DNA]</scope>
    <source>
        <strain evidence="2">AG-1 IA</strain>
    </source>
</reference>
<protein>
    <submittedName>
        <fullName evidence="1">Uncharacterized protein</fullName>
    </submittedName>
</protein>
<keyword evidence="2" id="KW-1185">Reference proteome</keyword>
<dbReference type="Proteomes" id="UP000011668">
    <property type="component" value="Unassembled WGS sequence"/>
</dbReference>
<dbReference type="AlphaFoldDB" id="L8X6V7"/>
<evidence type="ECO:0000313" key="1">
    <source>
        <dbReference type="EMBL" id="ELU44763.1"/>
    </source>
</evidence>
<comment type="caution">
    <text evidence="1">The sequence shown here is derived from an EMBL/GenBank/DDBJ whole genome shotgun (WGS) entry which is preliminary data.</text>
</comment>
<dbReference type="EMBL" id="AFRT01000276">
    <property type="protein sequence ID" value="ELU44763.1"/>
    <property type="molecule type" value="Genomic_DNA"/>
</dbReference>
<accession>L8X6V7</accession>
<evidence type="ECO:0000313" key="2">
    <source>
        <dbReference type="Proteomes" id="UP000011668"/>
    </source>
</evidence>
<name>L8X6V7_THACA</name>
<organism evidence="1 2">
    <name type="scientific">Thanatephorus cucumeris (strain AG1-IA)</name>
    <name type="common">Rice sheath blight fungus</name>
    <name type="synonym">Rhizoctonia solani</name>
    <dbReference type="NCBI Taxonomy" id="983506"/>
    <lineage>
        <taxon>Eukaryota</taxon>
        <taxon>Fungi</taxon>
        <taxon>Dikarya</taxon>
        <taxon>Basidiomycota</taxon>
        <taxon>Agaricomycotina</taxon>
        <taxon>Agaricomycetes</taxon>
        <taxon>Cantharellales</taxon>
        <taxon>Ceratobasidiaceae</taxon>
        <taxon>Rhizoctonia</taxon>
        <taxon>Rhizoctonia solani AG-1</taxon>
    </lineage>
</organism>
<gene>
    <name evidence="1" type="ORF">AG1IA_01192</name>
</gene>
<proteinExistence type="predicted"/>
<dbReference type="HOGENOM" id="CLU_2160114_0_0_1"/>